<keyword evidence="14" id="KW-0238">DNA-binding</keyword>
<dbReference type="GO" id="GO:0003887">
    <property type="term" value="F:DNA-directed DNA polymerase activity"/>
    <property type="evidence" value="ECO:0007669"/>
    <property type="project" value="UniProtKB-KW"/>
</dbReference>
<comment type="cofactor">
    <cofactor evidence="1">
        <name>Mn(2+)</name>
        <dbReference type="ChEBI" id="CHEBI:29035"/>
    </cofactor>
</comment>
<dbReference type="PANTHER" id="PTHR42705:SF2">
    <property type="entry name" value="BIFUNCTIONAL NON-HOMOLOGOUS END JOINING PROTEIN LIGD"/>
    <property type="match status" value="1"/>
</dbReference>
<evidence type="ECO:0000256" key="13">
    <source>
        <dbReference type="ARBA" id="ARBA00022932"/>
    </source>
</evidence>
<comment type="caution">
    <text evidence="23">The sequence shown here is derived from an EMBL/GenBank/DDBJ whole genome shotgun (WGS) entry which is preliminary data.</text>
</comment>
<dbReference type="InterPro" id="IPR014145">
    <property type="entry name" value="LigD_pol_dom"/>
</dbReference>
<keyword evidence="13" id="KW-0239">DNA-directed DNA polymerase</keyword>
<dbReference type="Gene3D" id="3.30.470.30">
    <property type="entry name" value="DNA ligase/mRNA capping enzyme"/>
    <property type="match status" value="1"/>
</dbReference>
<dbReference type="InterPro" id="IPR014143">
    <property type="entry name" value="NHEJ_ligase_prk"/>
</dbReference>
<evidence type="ECO:0000256" key="10">
    <source>
        <dbReference type="ARBA" id="ARBA00022801"/>
    </source>
</evidence>
<evidence type="ECO:0000256" key="14">
    <source>
        <dbReference type="ARBA" id="ARBA00023125"/>
    </source>
</evidence>
<evidence type="ECO:0000256" key="4">
    <source>
        <dbReference type="ARBA" id="ARBA00022679"/>
    </source>
</evidence>
<feature type="region of interest" description="Disordered" evidence="21">
    <location>
        <begin position="1"/>
        <end position="24"/>
    </location>
</feature>
<dbReference type="InterPro" id="IPR014146">
    <property type="entry name" value="LigD_ligase_dom"/>
</dbReference>
<keyword evidence="11" id="KW-0269">Exonuclease</keyword>
<dbReference type="SUPFAM" id="SSF50249">
    <property type="entry name" value="Nucleic acid-binding proteins"/>
    <property type="match status" value="1"/>
</dbReference>
<keyword evidence="9" id="KW-0227">DNA damage</keyword>
<sequence>MMTRQHMKRRSSSGGGRTADEPLPETIAPQLATLARRPPASGDWLYEIKFDGYRLMCRVEQGTAKLITRGGHDWTEKMRTLATAIDGLRVENAWLDGEVVVLTESGVPDFNALQNAFDRRSTAQLTFFAFDIPFLNGRDLREVPLSQRRELLGELIAQTSSERIRFSESFTEDPQSLLASACRMRLEGIIGKRADAPYRSGRSTDWIKLKCLQRQEFVVGGYTRVAGAKSGMRSLMLGVHERDGSLRFAGTVKAELKPRTLADLEKKAVKLVRDDPPFYNPPPREKDRDFVWLAPELVVEASFLEWTPSGEVRHPVFQGMREDKPATAVTEETVVDIDEPESLPQAKGTTRVSPGRAGTLVLAGVKVSNAERIIDDVTRMKKIDLVRYYDEIAEFALPYLKDRPVSLVRAPEGIHGELFFQKHEERSKIPGITRLPVEMHPGHPPLLVVDRHEALIGLAQMNVVELHSWNAVQPDLDHPDRFILDLDPDPELSWQMMLDAATLSKVLLDEIGLKSFIKTSGGKGFHIVVPLTRRQQWDEVKDFSHAVARYMAKLMPERFSAVLGPKNRVGKIFIDYLRNGKGASTAAAFSARARAGMGVSMPIHWDELKDVRDAYQWTIKKAAQRMHSLRADPWEGYHRTRQGISAAMRRAVGMK</sequence>
<keyword evidence="8" id="KW-0547">Nucleotide-binding</keyword>
<accession>A0A158AU00</accession>
<dbReference type="Pfam" id="PF01068">
    <property type="entry name" value="DNA_ligase_A_M"/>
    <property type="match status" value="1"/>
</dbReference>
<dbReference type="CDD" id="cd07906">
    <property type="entry name" value="Adenylation_DNA_ligase_LigD_LigC"/>
    <property type="match status" value="1"/>
</dbReference>
<organism evidence="23 24">
    <name type="scientific">Caballeronia hypogeia</name>
    <dbReference type="NCBI Taxonomy" id="1777140"/>
    <lineage>
        <taxon>Bacteria</taxon>
        <taxon>Pseudomonadati</taxon>
        <taxon>Pseudomonadota</taxon>
        <taxon>Betaproteobacteria</taxon>
        <taxon>Burkholderiales</taxon>
        <taxon>Burkholderiaceae</taxon>
        <taxon>Caballeronia</taxon>
    </lineage>
</organism>
<dbReference type="PANTHER" id="PTHR42705">
    <property type="entry name" value="BIFUNCTIONAL NON-HOMOLOGOUS END JOINING PROTEIN LIGD"/>
    <property type="match status" value="1"/>
</dbReference>
<dbReference type="GO" id="GO:0004527">
    <property type="term" value="F:exonuclease activity"/>
    <property type="evidence" value="ECO:0007669"/>
    <property type="project" value="UniProtKB-KW"/>
</dbReference>
<dbReference type="Pfam" id="PF04679">
    <property type="entry name" value="DNA_ligase_A_C"/>
    <property type="match status" value="1"/>
</dbReference>
<evidence type="ECO:0000259" key="22">
    <source>
        <dbReference type="PROSITE" id="PS50160"/>
    </source>
</evidence>
<comment type="catalytic activity">
    <reaction evidence="20">
        <text>ATP + (deoxyribonucleotide)n-3'-hydroxyl + 5'-phospho-(deoxyribonucleotide)m = (deoxyribonucleotide)n+m + AMP + diphosphate.</text>
        <dbReference type="EC" id="6.5.1.1"/>
    </reaction>
</comment>
<keyword evidence="15" id="KW-0233">DNA recombination</keyword>
<keyword evidence="4" id="KW-0808">Transferase</keyword>
<dbReference type="Pfam" id="PF21686">
    <property type="entry name" value="LigD_Prim-Pol"/>
    <property type="match status" value="1"/>
</dbReference>
<evidence type="ECO:0000256" key="12">
    <source>
        <dbReference type="ARBA" id="ARBA00022840"/>
    </source>
</evidence>
<evidence type="ECO:0000256" key="15">
    <source>
        <dbReference type="ARBA" id="ARBA00023172"/>
    </source>
</evidence>
<dbReference type="EMBL" id="FCOA02000007">
    <property type="protein sequence ID" value="SAK61428.1"/>
    <property type="molecule type" value="Genomic_DNA"/>
</dbReference>
<evidence type="ECO:0000313" key="24">
    <source>
        <dbReference type="Proteomes" id="UP000054851"/>
    </source>
</evidence>
<keyword evidence="6" id="KW-0540">Nuclease</keyword>
<keyword evidence="3 23" id="KW-0436">Ligase</keyword>
<dbReference type="InterPro" id="IPR012309">
    <property type="entry name" value="DNA_ligase_ATP-dep_C"/>
</dbReference>
<protein>
    <recommendedName>
        <fullName evidence="2">DNA ligase (ATP)</fullName>
        <ecNumber evidence="2">6.5.1.1</ecNumber>
    </recommendedName>
    <alternativeName>
        <fullName evidence="19">NHEJ DNA polymerase</fullName>
    </alternativeName>
</protein>
<dbReference type="STRING" id="1777140.AWB79_02802"/>
<keyword evidence="10" id="KW-0378">Hydrolase</keyword>
<evidence type="ECO:0000256" key="2">
    <source>
        <dbReference type="ARBA" id="ARBA00012727"/>
    </source>
</evidence>
<dbReference type="GO" id="GO:0046872">
    <property type="term" value="F:metal ion binding"/>
    <property type="evidence" value="ECO:0007669"/>
    <property type="project" value="UniProtKB-KW"/>
</dbReference>
<dbReference type="EC" id="6.5.1.1" evidence="2"/>
<evidence type="ECO:0000256" key="17">
    <source>
        <dbReference type="ARBA" id="ARBA00023211"/>
    </source>
</evidence>
<keyword evidence="12" id="KW-0067">ATP-binding</keyword>
<dbReference type="InterPro" id="IPR012340">
    <property type="entry name" value="NA-bd_OB-fold"/>
</dbReference>
<keyword evidence="5" id="KW-0548">Nucleotidyltransferase</keyword>
<dbReference type="NCBIfam" id="TIGR02776">
    <property type="entry name" value="NHEJ_ligase_prk"/>
    <property type="match status" value="1"/>
</dbReference>
<dbReference type="CDD" id="cd07971">
    <property type="entry name" value="OBF_DNA_ligase_LigD"/>
    <property type="match status" value="1"/>
</dbReference>
<dbReference type="InterPro" id="IPR052171">
    <property type="entry name" value="NHEJ_LigD"/>
</dbReference>
<evidence type="ECO:0000313" key="23">
    <source>
        <dbReference type="EMBL" id="SAK61428.1"/>
    </source>
</evidence>
<keyword evidence="17" id="KW-0464">Manganese</keyword>
<evidence type="ECO:0000256" key="20">
    <source>
        <dbReference type="ARBA" id="ARBA00034003"/>
    </source>
</evidence>
<dbReference type="NCBIfam" id="TIGR02778">
    <property type="entry name" value="ligD_pol"/>
    <property type="match status" value="1"/>
</dbReference>
<name>A0A158AU00_9BURK</name>
<dbReference type="GO" id="GO:0003677">
    <property type="term" value="F:DNA binding"/>
    <property type="evidence" value="ECO:0007669"/>
    <property type="project" value="UniProtKB-KW"/>
</dbReference>
<dbReference type="SUPFAM" id="SSF56091">
    <property type="entry name" value="DNA ligase/mRNA capping enzyme, catalytic domain"/>
    <property type="match status" value="1"/>
</dbReference>
<dbReference type="NCBIfam" id="TIGR02779">
    <property type="entry name" value="NHEJ_ligase_lig"/>
    <property type="match status" value="1"/>
</dbReference>
<dbReference type="Proteomes" id="UP000054851">
    <property type="component" value="Unassembled WGS sequence"/>
</dbReference>
<evidence type="ECO:0000256" key="18">
    <source>
        <dbReference type="ARBA" id="ARBA00023268"/>
    </source>
</evidence>
<gene>
    <name evidence="23" type="ORF">AWB79_02802</name>
</gene>
<evidence type="ECO:0000256" key="21">
    <source>
        <dbReference type="SAM" id="MobiDB-lite"/>
    </source>
</evidence>
<dbReference type="CDD" id="cd04862">
    <property type="entry name" value="PaeLigD_Pol_like"/>
    <property type="match status" value="1"/>
</dbReference>
<feature type="domain" description="ATP-dependent DNA ligase family profile" evidence="22">
    <location>
        <begin position="118"/>
        <end position="210"/>
    </location>
</feature>
<evidence type="ECO:0000256" key="9">
    <source>
        <dbReference type="ARBA" id="ARBA00022763"/>
    </source>
</evidence>
<dbReference type="GO" id="GO:0005524">
    <property type="term" value="F:ATP binding"/>
    <property type="evidence" value="ECO:0007669"/>
    <property type="project" value="UniProtKB-KW"/>
</dbReference>
<dbReference type="GO" id="GO:0003910">
    <property type="term" value="F:DNA ligase (ATP) activity"/>
    <property type="evidence" value="ECO:0007669"/>
    <property type="project" value="UniProtKB-EC"/>
</dbReference>
<evidence type="ECO:0000256" key="19">
    <source>
        <dbReference type="ARBA" id="ARBA00029943"/>
    </source>
</evidence>
<dbReference type="GO" id="GO:0006281">
    <property type="term" value="P:DNA repair"/>
    <property type="evidence" value="ECO:0007669"/>
    <property type="project" value="UniProtKB-KW"/>
</dbReference>
<dbReference type="InterPro" id="IPR033651">
    <property type="entry name" value="PaeLigD_Pol-like"/>
</dbReference>
<keyword evidence="16" id="KW-0234">DNA repair</keyword>
<dbReference type="InterPro" id="IPR012310">
    <property type="entry name" value="DNA_ligase_ATP-dep_cent"/>
</dbReference>
<dbReference type="Gene3D" id="3.90.920.10">
    <property type="entry name" value="DNA primase, PRIM domain"/>
    <property type="match status" value="1"/>
</dbReference>
<feature type="compositionally biased region" description="Basic residues" evidence="21">
    <location>
        <begin position="1"/>
        <end position="11"/>
    </location>
</feature>
<evidence type="ECO:0000256" key="6">
    <source>
        <dbReference type="ARBA" id="ARBA00022722"/>
    </source>
</evidence>
<evidence type="ECO:0000256" key="8">
    <source>
        <dbReference type="ARBA" id="ARBA00022741"/>
    </source>
</evidence>
<dbReference type="Gene3D" id="2.40.50.140">
    <property type="entry name" value="Nucleic acid-binding proteins"/>
    <property type="match status" value="1"/>
</dbReference>
<evidence type="ECO:0000256" key="3">
    <source>
        <dbReference type="ARBA" id="ARBA00022598"/>
    </source>
</evidence>
<proteinExistence type="predicted"/>
<keyword evidence="24" id="KW-1185">Reference proteome</keyword>
<evidence type="ECO:0000256" key="5">
    <source>
        <dbReference type="ARBA" id="ARBA00022695"/>
    </source>
</evidence>
<evidence type="ECO:0000256" key="7">
    <source>
        <dbReference type="ARBA" id="ARBA00022723"/>
    </source>
</evidence>
<keyword evidence="7" id="KW-0479">Metal-binding</keyword>
<dbReference type="Gene3D" id="3.30.1490.70">
    <property type="match status" value="1"/>
</dbReference>
<reference evidence="23" key="1">
    <citation type="submission" date="2016-01" db="EMBL/GenBank/DDBJ databases">
        <authorList>
            <person name="Peeters C."/>
        </authorList>
    </citation>
    <scope>NUCLEOTIDE SEQUENCE</scope>
    <source>
        <strain evidence="23">LMG 29322</strain>
    </source>
</reference>
<dbReference type="GO" id="GO:0006310">
    <property type="term" value="P:DNA recombination"/>
    <property type="evidence" value="ECO:0007669"/>
    <property type="project" value="UniProtKB-KW"/>
</dbReference>
<evidence type="ECO:0000256" key="16">
    <source>
        <dbReference type="ARBA" id="ARBA00023204"/>
    </source>
</evidence>
<dbReference type="AlphaFoldDB" id="A0A158AU00"/>
<evidence type="ECO:0000256" key="1">
    <source>
        <dbReference type="ARBA" id="ARBA00001936"/>
    </source>
</evidence>
<keyword evidence="18" id="KW-0511">Multifunctional enzyme</keyword>
<evidence type="ECO:0000256" key="11">
    <source>
        <dbReference type="ARBA" id="ARBA00022839"/>
    </source>
</evidence>
<dbReference type="PROSITE" id="PS50160">
    <property type="entry name" value="DNA_LIGASE_A3"/>
    <property type="match status" value="1"/>
</dbReference>